<dbReference type="Proteomes" id="UP000437638">
    <property type="component" value="Unassembled WGS sequence"/>
</dbReference>
<organism evidence="1 2">
    <name type="scientific">Vreelandella zhuhanensis</name>
    <dbReference type="NCBI Taxonomy" id="2684210"/>
    <lineage>
        <taxon>Bacteria</taxon>
        <taxon>Pseudomonadati</taxon>
        <taxon>Pseudomonadota</taxon>
        <taxon>Gammaproteobacteria</taxon>
        <taxon>Oceanospirillales</taxon>
        <taxon>Halomonadaceae</taxon>
        <taxon>Vreelandella</taxon>
    </lineage>
</organism>
<proteinExistence type="predicted"/>
<dbReference type="RefSeq" id="WP_160417683.1">
    <property type="nucleotide sequence ID" value="NZ_WTKP01000003.1"/>
</dbReference>
<name>A0A7X3GYY6_9GAMM</name>
<evidence type="ECO:0000313" key="1">
    <source>
        <dbReference type="EMBL" id="MWJ27457.1"/>
    </source>
</evidence>
<reference evidence="1 2" key="1">
    <citation type="submission" date="2019-12" db="EMBL/GenBank/DDBJ databases">
        <title>Halomonas rutogse sp. nov. isolated from two lakes on Tibetan Plateau.</title>
        <authorList>
            <person name="Gao P."/>
        </authorList>
    </citation>
    <scope>NUCLEOTIDE SEQUENCE [LARGE SCALE GENOMIC DNA]</scope>
    <source>
        <strain evidence="1 2">ZH2S</strain>
    </source>
</reference>
<comment type="caution">
    <text evidence="1">The sequence shown here is derived from an EMBL/GenBank/DDBJ whole genome shotgun (WGS) entry which is preliminary data.</text>
</comment>
<accession>A0A7X3GYY6</accession>
<protein>
    <submittedName>
        <fullName evidence="1">Uncharacterized protein</fullName>
    </submittedName>
</protein>
<evidence type="ECO:0000313" key="2">
    <source>
        <dbReference type="Proteomes" id="UP000437638"/>
    </source>
</evidence>
<dbReference type="AlphaFoldDB" id="A0A7X3GYY6"/>
<sequence length="75" mass="8519">MTDQSIRVDLADGSSWYFSSETTAAERGMLMLSHIQAIIEDMRLNTDKDRPMPHALRQKLIVEMDFAMGLMEEAA</sequence>
<keyword evidence="2" id="KW-1185">Reference proteome</keyword>
<dbReference type="EMBL" id="WTKP01000003">
    <property type="protein sequence ID" value="MWJ27457.1"/>
    <property type="molecule type" value="Genomic_DNA"/>
</dbReference>
<gene>
    <name evidence="1" type="ORF">GPM19_04420</name>
</gene>